<dbReference type="AlphaFoldDB" id="A0A250KWV9"/>
<proteinExistence type="predicted"/>
<keyword evidence="1" id="KW-1133">Transmembrane helix</keyword>
<dbReference type="OrthoDB" id="9841248at2"/>
<keyword evidence="3" id="KW-1185">Reference proteome</keyword>
<dbReference type="RefSeq" id="WP_119631351.1">
    <property type="nucleotide sequence ID" value="NZ_AP017928.1"/>
</dbReference>
<evidence type="ECO:0000313" key="3">
    <source>
        <dbReference type="Proteomes" id="UP000266313"/>
    </source>
</evidence>
<organism evidence="2 3">
    <name type="scientific">Methylocaldum marinum</name>
    <dbReference type="NCBI Taxonomy" id="1432792"/>
    <lineage>
        <taxon>Bacteria</taxon>
        <taxon>Pseudomonadati</taxon>
        <taxon>Pseudomonadota</taxon>
        <taxon>Gammaproteobacteria</taxon>
        <taxon>Methylococcales</taxon>
        <taxon>Methylococcaceae</taxon>
        <taxon>Methylocaldum</taxon>
    </lineage>
</organism>
<sequence>MQPEKQKVLKIKLARWAFAIAIALVILIVVVLFFIGRKPPGEGTVQPVPPEPGRVPPAPEPRIEAPPAAEITVAGQGGPGCELEKDAHDVVVKEMGGKDIFEAYEKGVLLTDEKGVTSKYYLDVDGVPEDRKAELPALFATGNHLKVRYVICGSGGIRFLIAIRPRPNG</sequence>
<accession>A0A250KWV9</accession>
<name>A0A250KWV9_9GAMM</name>
<protein>
    <submittedName>
        <fullName evidence="2">Uncharacterized protein</fullName>
    </submittedName>
</protein>
<dbReference type="EMBL" id="AP017928">
    <property type="protein sequence ID" value="BBA36115.1"/>
    <property type="molecule type" value="Genomic_DNA"/>
</dbReference>
<reference evidence="2 3" key="1">
    <citation type="submission" date="2016-12" db="EMBL/GenBank/DDBJ databases">
        <title>Genome sequencing of Methylocaldum marinum.</title>
        <authorList>
            <person name="Takeuchi M."/>
            <person name="Kamagata Y."/>
            <person name="Hiraoka S."/>
            <person name="Oshima K."/>
            <person name="Hattori M."/>
            <person name="Iwasaki W."/>
        </authorList>
    </citation>
    <scope>NUCLEOTIDE SEQUENCE [LARGE SCALE GENOMIC DNA]</scope>
    <source>
        <strain evidence="2 3">S8</strain>
    </source>
</reference>
<keyword evidence="1" id="KW-0472">Membrane</keyword>
<keyword evidence="1" id="KW-0812">Transmembrane</keyword>
<evidence type="ECO:0000313" key="2">
    <source>
        <dbReference type="EMBL" id="BBA36115.1"/>
    </source>
</evidence>
<dbReference type="Proteomes" id="UP000266313">
    <property type="component" value="Chromosome"/>
</dbReference>
<dbReference type="KEGG" id="mmai:sS8_4185"/>
<gene>
    <name evidence="2" type="ORF">sS8_4185</name>
</gene>
<feature type="transmembrane region" description="Helical" evidence="1">
    <location>
        <begin position="16"/>
        <end position="36"/>
    </location>
</feature>
<evidence type="ECO:0000256" key="1">
    <source>
        <dbReference type="SAM" id="Phobius"/>
    </source>
</evidence>